<name>A0A7W3UJM9_9LACO</name>
<gene>
    <name evidence="2" type="ORF">H5S09_02425</name>
</gene>
<feature type="domain" description="LicD/FKTN/FKRP nucleotidyltransferase" evidence="1">
    <location>
        <begin position="24"/>
        <end position="245"/>
    </location>
</feature>
<evidence type="ECO:0000313" key="2">
    <source>
        <dbReference type="EMBL" id="MBB1096806.1"/>
    </source>
</evidence>
<keyword evidence="3" id="KW-1185">Reference proteome</keyword>
<dbReference type="AlphaFoldDB" id="A0A7W3UJM9"/>
<reference evidence="2 3" key="1">
    <citation type="submission" date="2020-07" db="EMBL/GenBank/DDBJ databases">
        <title>Description of Limosilactobacillus balticus sp. nov., Limosilactobacillus agrestis sp. nov., Limosilactobacillus albertensis sp. nov., Limosilactobacillus rudii sp. nov., Limosilactobacillus fastidiosus sp. nov., five novel Limosilactobacillus species isolated from the vertebrate gastrointestinal tract, and proposal of 6 subspecies of Limosilactobacillus reuteri adapted to the gastrointestinal tract of specific vertebrate hosts.</title>
        <authorList>
            <person name="Li F."/>
            <person name="Cheng C."/>
            <person name="Zheng J."/>
            <person name="Quevedo R.M."/>
            <person name="Li J."/>
            <person name="Roos S."/>
            <person name="Gaenzle M.G."/>
            <person name="Walter J."/>
        </authorList>
    </citation>
    <scope>NUCLEOTIDE SEQUENCE [LARGE SCALE GENOMIC DNA]</scope>
    <source>
        <strain evidence="2 3">STM2_1</strain>
    </source>
</reference>
<dbReference type="InterPro" id="IPR007074">
    <property type="entry name" value="LicD/FKTN/FKRP_NTP_transf"/>
</dbReference>
<sequence length="272" mass="32625">MKEIDALQAKKIILDILIYFDEFCKKNNLHYTLAYGTLLGAARHHGFIPWDDDIDIEMPINDYKKLLELMDNVPLENRYQLHSLQTEEKFGEHYYYPFSKLEDSFTKAKYLKTNDQGSAFIDIFPMTPLPLNKKKWYLYNKKARFLKIMLAGIDGKNRSKIRNGISKIESKIFDYREIRNALWELAVKYVDNNHSDYLVDGTWHDYKNKNYFPKKWFESYTSLKFEGYDMSVITNYKKMLEHDYGNWNTLPPKEKRIPHHDYILYFKGEKDD</sequence>
<evidence type="ECO:0000313" key="3">
    <source>
        <dbReference type="Proteomes" id="UP000517106"/>
    </source>
</evidence>
<dbReference type="GO" id="GO:0009100">
    <property type="term" value="P:glycoprotein metabolic process"/>
    <property type="evidence" value="ECO:0007669"/>
    <property type="project" value="UniProtKB-ARBA"/>
</dbReference>
<evidence type="ECO:0000259" key="1">
    <source>
        <dbReference type="Pfam" id="PF04991"/>
    </source>
</evidence>
<dbReference type="EMBL" id="JACIVA010000037">
    <property type="protein sequence ID" value="MBB1096806.1"/>
    <property type="molecule type" value="Genomic_DNA"/>
</dbReference>
<comment type="caution">
    <text evidence="2">The sequence shown here is derived from an EMBL/GenBank/DDBJ whole genome shotgun (WGS) entry which is preliminary data.</text>
</comment>
<protein>
    <submittedName>
        <fullName evidence="2">LicD family protein</fullName>
    </submittedName>
</protein>
<proteinExistence type="predicted"/>
<dbReference type="Pfam" id="PF04991">
    <property type="entry name" value="LicD"/>
    <property type="match status" value="1"/>
</dbReference>
<dbReference type="InterPro" id="IPR052942">
    <property type="entry name" value="LPS_cholinephosphotransferase"/>
</dbReference>
<dbReference type="Proteomes" id="UP000517106">
    <property type="component" value="Unassembled WGS sequence"/>
</dbReference>
<accession>A0A7W3UJM9</accession>
<organism evidence="2 3">
    <name type="scientific">Limosilactobacillus rudii</name>
    <dbReference type="NCBI Taxonomy" id="2759755"/>
    <lineage>
        <taxon>Bacteria</taxon>
        <taxon>Bacillati</taxon>
        <taxon>Bacillota</taxon>
        <taxon>Bacilli</taxon>
        <taxon>Lactobacillales</taxon>
        <taxon>Lactobacillaceae</taxon>
        <taxon>Limosilactobacillus</taxon>
    </lineage>
</organism>
<dbReference type="PANTHER" id="PTHR43404">
    <property type="entry name" value="LIPOPOLYSACCHARIDE CHOLINEPHOSPHOTRANSFERASE LICD"/>
    <property type="match status" value="1"/>
</dbReference>
<dbReference type="PANTHER" id="PTHR43404:SF2">
    <property type="entry name" value="LIPOPOLYSACCHARIDE CHOLINEPHOSPHOTRANSFERASE LICD"/>
    <property type="match status" value="1"/>
</dbReference>
<dbReference type="RefSeq" id="WP_182595417.1">
    <property type="nucleotide sequence ID" value="NZ_JACIVA010000037.1"/>
</dbReference>